<comment type="caution">
    <text evidence="15">The sequence shown here is derived from an EMBL/GenBank/DDBJ whole genome shotgun (WGS) entry which is preliminary data.</text>
</comment>
<dbReference type="InterPro" id="IPR000462">
    <property type="entry name" value="CDP-OH_P_trans"/>
</dbReference>
<evidence type="ECO:0000256" key="6">
    <source>
        <dbReference type="ARBA" id="ARBA00022516"/>
    </source>
</evidence>
<gene>
    <name evidence="15" type="ORF">HNQ60_000267</name>
</gene>
<dbReference type="InterPro" id="IPR004570">
    <property type="entry name" value="Phosphatidylglycerol_P_synth"/>
</dbReference>
<dbReference type="PANTHER" id="PTHR14269">
    <property type="entry name" value="CDP-DIACYLGLYCEROL--GLYCEROL-3-PHOSPHATE 3-PHOSPHATIDYLTRANSFERASE-RELATED"/>
    <property type="match status" value="1"/>
</dbReference>
<sequence>MSSSLRFIPNALCILRMLLVVPVAWLLANHEFRLTLWLFAFAAATDALDGFLAKRCGWTTELGKILDPLADKILLVGVFLTLAIMGLVPLWLAITAIGRDVIITAGAITYNALFGEIDGHPTWISKVNTLCQIVFVLLVVAAHAVGHVPRNVVIGLGALVFVTTVISGIDYVLTYSRKAVHVSRRRRGLPV</sequence>
<proteinExistence type="inferred from homology"/>
<keyword evidence="11" id="KW-0594">Phospholipid biosynthesis</keyword>
<feature type="transmembrane region" description="Helical" evidence="14">
    <location>
        <begin position="152"/>
        <end position="176"/>
    </location>
</feature>
<dbReference type="Pfam" id="PF01066">
    <property type="entry name" value="CDP-OH_P_transf"/>
    <property type="match status" value="1"/>
</dbReference>
<dbReference type="InterPro" id="IPR050324">
    <property type="entry name" value="CDP-alcohol_PTase-I"/>
</dbReference>
<protein>
    <recommendedName>
        <fullName evidence="5">CDP-diacylglycerol--glycerol-3-phosphate 3-phosphatidyltransferase</fullName>
        <ecNumber evidence="4">2.7.8.5</ecNumber>
    </recommendedName>
</protein>
<evidence type="ECO:0000256" key="5">
    <source>
        <dbReference type="ARBA" id="ARBA00014944"/>
    </source>
</evidence>
<dbReference type="GO" id="GO:0046474">
    <property type="term" value="P:glycerophospholipid biosynthetic process"/>
    <property type="evidence" value="ECO:0007669"/>
    <property type="project" value="TreeGrafter"/>
</dbReference>
<dbReference type="RefSeq" id="WP_184329222.1">
    <property type="nucleotide sequence ID" value="NZ_JACHHZ010000001.1"/>
</dbReference>
<dbReference type="Proteomes" id="UP000588068">
    <property type="component" value="Unassembled WGS sequence"/>
</dbReference>
<keyword evidence="7 14" id="KW-0812">Transmembrane</keyword>
<dbReference type="EMBL" id="JACHHZ010000001">
    <property type="protein sequence ID" value="MBB6091421.1"/>
    <property type="molecule type" value="Genomic_DNA"/>
</dbReference>
<evidence type="ECO:0000256" key="7">
    <source>
        <dbReference type="ARBA" id="ARBA00022692"/>
    </source>
</evidence>
<comment type="pathway">
    <text evidence="2">Phospholipid metabolism; phosphatidylglycerol biosynthesis; phosphatidylglycerol from CDP-diacylglycerol: step 1/2.</text>
</comment>
<feature type="transmembrane region" description="Helical" evidence="14">
    <location>
        <begin position="34"/>
        <end position="52"/>
    </location>
</feature>
<keyword evidence="16" id="KW-1185">Reference proteome</keyword>
<keyword evidence="9" id="KW-0443">Lipid metabolism</keyword>
<dbReference type="Gene3D" id="1.20.120.1760">
    <property type="match status" value="1"/>
</dbReference>
<accession>A0A841HE78</accession>
<evidence type="ECO:0000256" key="8">
    <source>
        <dbReference type="ARBA" id="ARBA00022989"/>
    </source>
</evidence>
<dbReference type="EC" id="2.7.8.5" evidence="4"/>
<evidence type="ECO:0000256" key="9">
    <source>
        <dbReference type="ARBA" id="ARBA00023098"/>
    </source>
</evidence>
<evidence type="ECO:0000256" key="3">
    <source>
        <dbReference type="ARBA" id="ARBA00010441"/>
    </source>
</evidence>
<keyword evidence="12" id="KW-1208">Phospholipid metabolism</keyword>
<name>A0A841HE78_9GAMM</name>
<reference evidence="15 16" key="1">
    <citation type="submission" date="2020-08" db="EMBL/GenBank/DDBJ databases">
        <title>Genomic Encyclopedia of Type Strains, Phase IV (KMG-IV): sequencing the most valuable type-strain genomes for metagenomic binning, comparative biology and taxonomic classification.</title>
        <authorList>
            <person name="Goeker M."/>
        </authorList>
    </citation>
    <scope>NUCLEOTIDE SEQUENCE [LARGE SCALE GENOMIC DNA]</scope>
    <source>
        <strain evidence="15 16">DSM 26723</strain>
    </source>
</reference>
<keyword evidence="8 14" id="KW-1133">Transmembrane helix</keyword>
<feature type="transmembrane region" description="Helical" evidence="14">
    <location>
        <begin position="127"/>
        <end position="146"/>
    </location>
</feature>
<evidence type="ECO:0000313" key="16">
    <source>
        <dbReference type="Proteomes" id="UP000588068"/>
    </source>
</evidence>
<dbReference type="AlphaFoldDB" id="A0A841HE78"/>
<dbReference type="InterPro" id="IPR043130">
    <property type="entry name" value="CDP-OH_PTrfase_TM_dom"/>
</dbReference>
<comment type="subcellular location">
    <subcellularLocation>
        <location evidence="1">Membrane</location>
        <topology evidence="1">Multi-pass membrane protein</topology>
    </subcellularLocation>
</comment>
<keyword evidence="10 14" id="KW-0472">Membrane</keyword>
<evidence type="ECO:0000256" key="2">
    <source>
        <dbReference type="ARBA" id="ARBA00005042"/>
    </source>
</evidence>
<evidence type="ECO:0000256" key="14">
    <source>
        <dbReference type="SAM" id="Phobius"/>
    </source>
</evidence>
<keyword evidence="6" id="KW-0444">Lipid biosynthesis</keyword>
<dbReference type="GO" id="GO:0016020">
    <property type="term" value="C:membrane"/>
    <property type="evidence" value="ECO:0007669"/>
    <property type="project" value="UniProtKB-SubCell"/>
</dbReference>
<evidence type="ECO:0000256" key="4">
    <source>
        <dbReference type="ARBA" id="ARBA00013170"/>
    </source>
</evidence>
<organism evidence="15 16">
    <name type="scientific">Povalibacter uvarum</name>
    <dbReference type="NCBI Taxonomy" id="732238"/>
    <lineage>
        <taxon>Bacteria</taxon>
        <taxon>Pseudomonadati</taxon>
        <taxon>Pseudomonadota</taxon>
        <taxon>Gammaproteobacteria</taxon>
        <taxon>Steroidobacterales</taxon>
        <taxon>Steroidobacteraceae</taxon>
        <taxon>Povalibacter</taxon>
    </lineage>
</organism>
<feature type="transmembrane region" description="Helical" evidence="14">
    <location>
        <begin position="7"/>
        <end position="28"/>
    </location>
</feature>
<keyword evidence="15" id="KW-0808">Transferase</keyword>
<evidence type="ECO:0000256" key="12">
    <source>
        <dbReference type="ARBA" id="ARBA00023264"/>
    </source>
</evidence>
<feature type="transmembrane region" description="Helical" evidence="14">
    <location>
        <begin position="73"/>
        <end position="91"/>
    </location>
</feature>
<evidence type="ECO:0000313" key="15">
    <source>
        <dbReference type="EMBL" id="MBB6091421.1"/>
    </source>
</evidence>
<evidence type="ECO:0000256" key="10">
    <source>
        <dbReference type="ARBA" id="ARBA00023136"/>
    </source>
</evidence>
<dbReference type="PANTHER" id="PTHR14269:SF11">
    <property type="entry name" value="CDP-DIACYLGLYCEROL--GLYCEROL-3-PHOSPHATE 3-PHOSPHATIDYLTRANSFERASE"/>
    <property type="match status" value="1"/>
</dbReference>
<dbReference type="GO" id="GO:0008444">
    <property type="term" value="F:CDP-diacylglycerol-glycerol-3-phosphate 3-phosphatidyltransferase activity"/>
    <property type="evidence" value="ECO:0007669"/>
    <property type="project" value="UniProtKB-EC"/>
</dbReference>
<comment type="catalytic activity">
    <reaction evidence="13">
        <text>a CDP-1,2-diacyl-sn-glycerol + sn-glycerol 3-phosphate = a 1,2-diacyl-sn-glycero-3-phospho-(1'-sn-glycero-3'-phosphate) + CMP + H(+)</text>
        <dbReference type="Rhea" id="RHEA:12593"/>
        <dbReference type="ChEBI" id="CHEBI:15378"/>
        <dbReference type="ChEBI" id="CHEBI:57597"/>
        <dbReference type="ChEBI" id="CHEBI:58332"/>
        <dbReference type="ChEBI" id="CHEBI:60110"/>
        <dbReference type="ChEBI" id="CHEBI:60377"/>
        <dbReference type="EC" id="2.7.8.5"/>
    </reaction>
</comment>
<evidence type="ECO:0000256" key="1">
    <source>
        <dbReference type="ARBA" id="ARBA00004141"/>
    </source>
</evidence>
<evidence type="ECO:0000256" key="11">
    <source>
        <dbReference type="ARBA" id="ARBA00023209"/>
    </source>
</evidence>
<dbReference type="PIRSF" id="PIRSF000847">
    <property type="entry name" value="Phos_ph_gly_syn"/>
    <property type="match status" value="1"/>
</dbReference>
<evidence type="ECO:0000256" key="13">
    <source>
        <dbReference type="ARBA" id="ARBA00048586"/>
    </source>
</evidence>
<comment type="similarity">
    <text evidence="3">Belongs to the CDP-alcohol phosphatidyltransferase class-I family.</text>
</comment>